<reference evidence="3" key="1">
    <citation type="submission" date="2014-03" db="EMBL/GenBank/DDBJ databases">
        <title>The Genome Sequence of Puccinia striiformis f. sp. tritici PST-78.</title>
        <authorList>
            <consortium name="The Broad Institute Genome Sequencing Platform"/>
            <person name="Cuomo C."/>
            <person name="Hulbert S."/>
            <person name="Chen X."/>
            <person name="Walker B."/>
            <person name="Young S.K."/>
            <person name="Zeng Q."/>
            <person name="Gargeya S."/>
            <person name="Fitzgerald M."/>
            <person name="Haas B."/>
            <person name="Abouelleil A."/>
            <person name="Alvarado L."/>
            <person name="Arachchi H.M."/>
            <person name="Berlin A.M."/>
            <person name="Chapman S.B."/>
            <person name="Goldberg J."/>
            <person name="Griggs A."/>
            <person name="Gujja S."/>
            <person name="Hansen M."/>
            <person name="Howarth C."/>
            <person name="Imamovic A."/>
            <person name="Larimer J."/>
            <person name="McCowan C."/>
            <person name="Montmayeur A."/>
            <person name="Murphy C."/>
            <person name="Neiman D."/>
            <person name="Pearson M."/>
            <person name="Priest M."/>
            <person name="Roberts A."/>
            <person name="Saif S."/>
            <person name="Shea T."/>
            <person name="Sisk P."/>
            <person name="Sykes S."/>
            <person name="Wortman J."/>
            <person name="Nusbaum C."/>
            <person name="Birren B."/>
        </authorList>
    </citation>
    <scope>NUCLEOTIDE SEQUENCE [LARGE SCALE GENOMIC DNA]</scope>
    <source>
        <strain evidence="3">race PST-78</strain>
    </source>
</reference>
<dbReference type="EMBL" id="AJIL01000064">
    <property type="protein sequence ID" value="KNE97719.1"/>
    <property type="molecule type" value="Genomic_DNA"/>
</dbReference>
<feature type="compositionally biased region" description="Polar residues" evidence="1">
    <location>
        <begin position="105"/>
        <end position="119"/>
    </location>
</feature>
<accession>A0A0L0VFC6</accession>
<name>A0A0L0VFC6_9BASI</name>
<evidence type="ECO:0000313" key="2">
    <source>
        <dbReference type="EMBL" id="KNE97719.1"/>
    </source>
</evidence>
<organism evidence="2 3">
    <name type="scientific">Puccinia striiformis f. sp. tritici PST-78</name>
    <dbReference type="NCBI Taxonomy" id="1165861"/>
    <lineage>
        <taxon>Eukaryota</taxon>
        <taxon>Fungi</taxon>
        <taxon>Dikarya</taxon>
        <taxon>Basidiomycota</taxon>
        <taxon>Pucciniomycotina</taxon>
        <taxon>Pucciniomycetes</taxon>
        <taxon>Pucciniales</taxon>
        <taxon>Pucciniaceae</taxon>
        <taxon>Puccinia</taxon>
    </lineage>
</organism>
<keyword evidence="3" id="KW-1185">Reference proteome</keyword>
<evidence type="ECO:0000313" key="3">
    <source>
        <dbReference type="Proteomes" id="UP000054564"/>
    </source>
</evidence>
<dbReference type="Proteomes" id="UP000054564">
    <property type="component" value="Unassembled WGS sequence"/>
</dbReference>
<feature type="region of interest" description="Disordered" evidence="1">
    <location>
        <begin position="94"/>
        <end position="141"/>
    </location>
</feature>
<dbReference type="AlphaFoldDB" id="A0A0L0VFC6"/>
<protein>
    <submittedName>
        <fullName evidence="2">Uncharacterized protein</fullName>
    </submittedName>
</protein>
<gene>
    <name evidence="2" type="ORF">PSTG_08940</name>
</gene>
<proteinExistence type="predicted"/>
<sequence>MANSQQDPRIVRGNPSGPVIQPTITQEEAALQELMDLITDTMAMEGVNTQEEFGKFKMHFEEITDLLYSRGLSSHLNQFTRCFWNCLSPRSYSRKDNPHEVPSRVSINLENQLPDQSSPLDEPGGEEIKDNISQNSSEEKSILQPVTVAQFSSIHSEDILHGRIGKSKDPSLDFNYPEYQSQSDSNFQPGLLKKLKGEKSDNILDTNFTMPTPAIIEYKELNSPLIHLQAIKHSSLHIEPPLNQSNKQAENRTFDQPAIQSSAPNFMVNSSRKPCSDNDSMTVDQFLKGSHNCQISTINKISISRPEKQDSSEEIADQTYLGRARGKEYAEIEEKIDQTHTQLSPSLEPFRLSISGQNDQLLEESMPMMVSGNISHNIVTRNVRADGAIS</sequence>
<comment type="caution">
    <text evidence="2">The sequence shown here is derived from an EMBL/GenBank/DDBJ whole genome shotgun (WGS) entry which is preliminary data.</text>
</comment>
<evidence type="ECO:0000256" key="1">
    <source>
        <dbReference type="SAM" id="MobiDB-lite"/>
    </source>
</evidence>